<keyword evidence="4" id="KW-1185">Reference proteome</keyword>
<feature type="region of interest" description="Disordered" evidence="1">
    <location>
        <begin position="193"/>
        <end position="212"/>
    </location>
</feature>
<dbReference type="AlphaFoldDB" id="B4VVT3"/>
<organism evidence="3 4">
    <name type="scientific">Coleofasciculus chthonoplastes PCC 7420</name>
    <dbReference type="NCBI Taxonomy" id="118168"/>
    <lineage>
        <taxon>Bacteria</taxon>
        <taxon>Bacillati</taxon>
        <taxon>Cyanobacteriota</taxon>
        <taxon>Cyanophyceae</taxon>
        <taxon>Coleofasciculales</taxon>
        <taxon>Coleofasciculaceae</taxon>
        <taxon>Coleofasciculus</taxon>
    </lineage>
</organism>
<dbReference type="PANTHER" id="PTHR36966:SF1">
    <property type="entry name" value="REP-ASSOCIATED TYROSINE TRANSPOSASE"/>
    <property type="match status" value="1"/>
</dbReference>
<dbReference type="InterPro" id="IPR002686">
    <property type="entry name" value="Transposase_17"/>
</dbReference>
<evidence type="ECO:0000313" key="4">
    <source>
        <dbReference type="Proteomes" id="UP000003835"/>
    </source>
</evidence>
<dbReference type="SMART" id="SM01321">
    <property type="entry name" value="Y1_Tnp"/>
    <property type="match status" value="1"/>
</dbReference>
<dbReference type="STRING" id="118168.MC7420_5887"/>
<dbReference type="GO" id="GO:0006313">
    <property type="term" value="P:DNA transposition"/>
    <property type="evidence" value="ECO:0007669"/>
    <property type="project" value="InterPro"/>
</dbReference>
<reference evidence="3 4" key="1">
    <citation type="submission" date="2008-07" db="EMBL/GenBank/DDBJ databases">
        <authorList>
            <person name="Tandeau de Marsac N."/>
            <person name="Ferriera S."/>
            <person name="Johnson J."/>
            <person name="Kravitz S."/>
            <person name="Beeson K."/>
            <person name="Sutton G."/>
            <person name="Rogers Y.-H."/>
            <person name="Friedman R."/>
            <person name="Frazier M."/>
            <person name="Venter J.C."/>
        </authorList>
    </citation>
    <scope>NUCLEOTIDE SEQUENCE [LARGE SCALE GENOMIC DNA]</scope>
    <source>
        <strain evidence="3 4">PCC 7420</strain>
    </source>
</reference>
<evidence type="ECO:0000313" key="3">
    <source>
        <dbReference type="EMBL" id="EDX74007.1"/>
    </source>
</evidence>
<name>B4VVT3_9CYAN</name>
<dbReference type="eggNOG" id="COG1943">
    <property type="taxonomic scope" value="Bacteria"/>
</dbReference>
<feature type="domain" description="Transposase IS200-like" evidence="2">
    <location>
        <begin position="22"/>
        <end position="186"/>
    </location>
</feature>
<dbReference type="InterPro" id="IPR052715">
    <property type="entry name" value="RAYT_transposase"/>
</dbReference>
<proteinExistence type="predicted"/>
<evidence type="ECO:0000256" key="1">
    <source>
        <dbReference type="SAM" id="MobiDB-lite"/>
    </source>
</evidence>
<sequence length="212" mass="24914">MPYEPQRHHRHSIRLKGYDYRKPSAYFVTLCIRNRDCLLGEIIQGNMYLSPFGQIVENEWYRTAVVRPNVELDAFIIMPNHLHGIIFITDKYYTSLRATRQELSVGLSDLQQIYPTGTTTTQKRQVKGAVSCSLGAIIGQFKSLSTKRVNRIRQTRYIPLWQRDFYDHIIHRETSLNAIRKYIVENPLRWADDPENPEYPLPNQDPLTDFPF</sequence>
<dbReference type="GO" id="GO:0004803">
    <property type="term" value="F:transposase activity"/>
    <property type="evidence" value="ECO:0007669"/>
    <property type="project" value="InterPro"/>
</dbReference>
<dbReference type="PANTHER" id="PTHR36966">
    <property type="entry name" value="REP-ASSOCIATED TYROSINE TRANSPOSASE"/>
    <property type="match status" value="1"/>
</dbReference>
<dbReference type="HOGENOM" id="CLU_101329_0_0_3"/>
<dbReference type="Proteomes" id="UP000003835">
    <property type="component" value="Unassembled WGS sequence"/>
</dbReference>
<dbReference type="Gene3D" id="3.30.70.1290">
    <property type="entry name" value="Transposase IS200-like"/>
    <property type="match status" value="1"/>
</dbReference>
<dbReference type="EMBL" id="DS989855">
    <property type="protein sequence ID" value="EDX74007.1"/>
    <property type="molecule type" value="Genomic_DNA"/>
</dbReference>
<dbReference type="GO" id="GO:0043565">
    <property type="term" value="F:sequence-specific DNA binding"/>
    <property type="evidence" value="ECO:0007669"/>
    <property type="project" value="TreeGrafter"/>
</dbReference>
<dbReference type="SUPFAM" id="SSF143422">
    <property type="entry name" value="Transposase IS200-like"/>
    <property type="match status" value="1"/>
</dbReference>
<gene>
    <name evidence="3" type="ORF">MC7420_5887</name>
</gene>
<protein>
    <recommendedName>
        <fullName evidence="2">Transposase IS200-like domain-containing protein</fullName>
    </recommendedName>
</protein>
<accession>B4VVT3</accession>
<evidence type="ECO:0000259" key="2">
    <source>
        <dbReference type="SMART" id="SM01321"/>
    </source>
</evidence>
<dbReference type="InterPro" id="IPR036515">
    <property type="entry name" value="Transposase_17_sf"/>
</dbReference>